<protein>
    <submittedName>
        <fullName evidence="1">Uncharacterized protein</fullName>
    </submittedName>
</protein>
<dbReference type="AlphaFoldDB" id="A0ABD2WXE2"/>
<keyword evidence="2" id="KW-1185">Reference proteome</keyword>
<accession>A0ABD2WXE2</accession>
<gene>
    <name evidence="1" type="ORF">TKK_008965</name>
</gene>
<proteinExistence type="predicted"/>
<name>A0ABD2WXE2_9HYME</name>
<dbReference type="Proteomes" id="UP001627154">
    <property type="component" value="Unassembled WGS sequence"/>
</dbReference>
<sequence>MRCNNHRRRKYNKCKVTICYQLCASATREGGTSCERLIEHPSDVFCCGRDRRTEPRDVETYGLASHAFPQYFLIKPNSITIIARRIPINSISRALYLLNSNNNDLYKLKFSSKELL</sequence>
<organism evidence="1 2">
    <name type="scientific">Trichogramma kaykai</name>
    <dbReference type="NCBI Taxonomy" id="54128"/>
    <lineage>
        <taxon>Eukaryota</taxon>
        <taxon>Metazoa</taxon>
        <taxon>Ecdysozoa</taxon>
        <taxon>Arthropoda</taxon>
        <taxon>Hexapoda</taxon>
        <taxon>Insecta</taxon>
        <taxon>Pterygota</taxon>
        <taxon>Neoptera</taxon>
        <taxon>Endopterygota</taxon>
        <taxon>Hymenoptera</taxon>
        <taxon>Apocrita</taxon>
        <taxon>Proctotrupomorpha</taxon>
        <taxon>Chalcidoidea</taxon>
        <taxon>Trichogrammatidae</taxon>
        <taxon>Trichogramma</taxon>
    </lineage>
</organism>
<evidence type="ECO:0000313" key="2">
    <source>
        <dbReference type="Proteomes" id="UP001627154"/>
    </source>
</evidence>
<dbReference type="EMBL" id="JBJJXI010000066">
    <property type="protein sequence ID" value="KAL3397408.1"/>
    <property type="molecule type" value="Genomic_DNA"/>
</dbReference>
<comment type="caution">
    <text evidence="1">The sequence shown here is derived from an EMBL/GenBank/DDBJ whole genome shotgun (WGS) entry which is preliminary data.</text>
</comment>
<reference evidence="1 2" key="1">
    <citation type="journal article" date="2024" name="bioRxiv">
        <title>A reference genome for Trichogramma kaykai: A tiny desert-dwelling parasitoid wasp with competing sex-ratio distorters.</title>
        <authorList>
            <person name="Culotta J."/>
            <person name="Lindsey A.R."/>
        </authorList>
    </citation>
    <scope>NUCLEOTIDE SEQUENCE [LARGE SCALE GENOMIC DNA]</scope>
    <source>
        <strain evidence="1 2">KSX58</strain>
    </source>
</reference>
<evidence type="ECO:0000313" key="1">
    <source>
        <dbReference type="EMBL" id="KAL3397408.1"/>
    </source>
</evidence>